<feature type="domain" description="PAS" evidence="4">
    <location>
        <begin position="15"/>
        <end position="63"/>
    </location>
</feature>
<dbReference type="CDD" id="cd00130">
    <property type="entry name" value="PAS"/>
    <property type="match status" value="1"/>
</dbReference>
<dbReference type="RefSeq" id="WP_368377210.1">
    <property type="nucleotide sequence ID" value="NZ_JBFRYB010000002.1"/>
</dbReference>
<comment type="caution">
    <text evidence="5">The sequence shown here is derived from an EMBL/GenBank/DDBJ whole genome shotgun (WGS) entry which is preliminary data.</text>
</comment>
<dbReference type="Proteomes" id="UP001557484">
    <property type="component" value="Unassembled WGS sequence"/>
</dbReference>
<evidence type="ECO:0000256" key="3">
    <source>
        <dbReference type="ARBA" id="ARBA00022991"/>
    </source>
</evidence>
<dbReference type="EMBL" id="JBFRYB010000002">
    <property type="protein sequence ID" value="MEX1667096.1"/>
    <property type="molecule type" value="Genomic_DNA"/>
</dbReference>
<dbReference type="PANTHER" id="PTHR47429">
    <property type="entry name" value="PROTEIN TWIN LOV 1"/>
    <property type="match status" value="1"/>
</dbReference>
<proteinExistence type="predicted"/>
<protein>
    <submittedName>
        <fullName evidence="5">PAS domain-containing protein</fullName>
    </submittedName>
</protein>
<keyword evidence="3" id="KW-0157">Chromophore</keyword>
<sequence length="132" mass="14527">MAYTIETSLPETETSLALLKVLAENSFDSILVTDASAKGKIIYANKAFKKLTGHDPSEVIGETPRILQGAATDKKVIDRLTSALKSGKKFEGKAINYKKDGTPFIMYWRVLPIKVGKKIEAWIAIQREGSVI</sequence>
<organism evidence="5 6">
    <name type="scientific">Zhongshania arctica</name>
    <dbReference type="NCBI Taxonomy" id="3238302"/>
    <lineage>
        <taxon>Bacteria</taxon>
        <taxon>Pseudomonadati</taxon>
        <taxon>Pseudomonadota</taxon>
        <taxon>Gammaproteobacteria</taxon>
        <taxon>Cellvibrionales</taxon>
        <taxon>Spongiibacteraceae</taxon>
        <taxon>Zhongshania</taxon>
    </lineage>
</organism>
<dbReference type="Gene3D" id="3.30.450.20">
    <property type="entry name" value="PAS domain"/>
    <property type="match status" value="1"/>
</dbReference>
<keyword evidence="1" id="KW-0285">Flavoprotein</keyword>
<dbReference type="PANTHER" id="PTHR47429:SF2">
    <property type="entry name" value="PROTEIN TWIN LOV 1"/>
    <property type="match status" value="1"/>
</dbReference>
<dbReference type="SUPFAM" id="SSF55785">
    <property type="entry name" value="PYP-like sensor domain (PAS domain)"/>
    <property type="match status" value="1"/>
</dbReference>
<reference evidence="5 6" key="1">
    <citation type="journal article" date="2011" name="Int. J. Syst. Evol. Microbiol.">
        <title>Zhongshania antarctica gen. nov., sp. nov. and Zhongshania guokunii sp. nov., gammaproteobacteria respectively isolated from coastal attached (fast) ice and surface seawater of the Antarctic.</title>
        <authorList>
            <person name="Li H.J."/>
            <person name="Zhang X.Y."/>
            <person name="Chen C.X."/>
            <person name="Zhang Y.J."/>
            <person name="Gao Z.M."/>
            <person name="Yu Y."/>
            <person name="Chen X.L."/>
            <person name="Chen B."/>
            <person name="Zhang Y.Z."/>
        </authorList>
    </citation>
    <scope>NUCLEOTIDE SEQUENCE [LARGE SCALE GENOMIC DNA]</scope>
    <source>
        <strain evidence="5 6">R06B22</strain>
    </source>
</reference>
<evidence type="ECO:0000259" key="4">
    <source>
        <dbReference type="PROSITE" id="PS50112"/>
    </source>
</evidence>
<dbReference type="InterPro" id="IPR000014">
    <property type="entry name" value="PAS"/>
</dbReference>
<dbReference type="InterPro" id="IPR035965">
    <property type="entry name" value="PAS-like_dom_sf"/>
</dbReference>
<evidence type="ECO:0000313" key="6">
    <source>
        <dbReference type="Proteomes" id="UP001557484"/>
    </source>
</evidence>
<evidence type="ECO:0000313" key="5">
    <source>
        <dbReference type="EMBL" id="MEX1667096.1"/>
    </source>
</evidence>
<accession>A0ABV3TZQ4</accession>
<dbReference type="SMART" id="SM00091">
    <property type="entry name" value="PAS"/>
    <property type="match status" value="1"/>
</dbReference>
<keyword evidence="2" id="KW-0288">FMN</keyword>
<name>A0ABV3TZQ4_9GAMM</name>
<evidence type="ECO:0000256" key="1">
    <source>
        <dbReference type="ARBA" id="ARBA00022630"/>
    </source>
</evidence>
<evidence type="ECO:0000256" key="2">
    <source>
        <dbReference type="ARBA" id="ARBA00022643"/>
    </source>
</evidence>
<keyword evidence="6" id="KW-1185">Reference proteome</keyword>
<dbReference type="Pfam" id="PF13426">
    <property type="entry name" value="PAS_9"/>
    <property type="match status" value="1"/>
</dbReference>
<dbReference type="NCBIfam" id="TIGR00229">
    <property type="entry name" value="sensory_box"/>
    <property type="match status" value="1"/>
</dbReference>
<dbReference type="PROSITE" id="PS50112">
    <property type="entry name" value="PAS"/>
    <property type="match status" value="1"/>
</dbReference>
<gene>
    <name evidence="5" type="ORF">AB4875_16495</name>
</gene>